<dbReference type="InterPro" id="IPR012951">
    <property type="entry name" value="BBE"/>
</dbReference>
<dbReference type="AlphaFoldDB" id="A0A9P5TC78"/>
<dbReference type="InterPro" id="IPR050416">
    <property type="entry name" value="FAD-linked_Oxidoreductase"/>
</dbReference>
<evidence type="ECO:0000256" key="2">
    <source>
        <dbReference type="ARBA" id="ARBA00005466"/>
    </source>
</evidence>
<feature type="region of interest" description="Disordered" evidence="6">
    <location>
        <begin position="172"/>
        <end position="211"/>
    </location>
</feature>
<dbReference type="InterPro" id="IPR016167">
    <property type="entry name" value="FAD-bd_PCMH_sub1"/>
</dbReference>
<gene>
    <name evidence="8" type="ORF">DFH94DRAFT_725112</name>
</gene>
<protein>
    <recommendedName>
        <fullName evidence="7">FAD-binding PCMH-type domain-containing protein</fullName>
    </recommendedName>
</protein>
<dbReference type="GO" id="GO:0016491">
    <property type="term" value="F:oxidoreductase activity"/>
    <property type="evidence" value="ECO:0007669"/>
    <property type="project" value="UniProtKB-KW"/>
</dbReference>
<dbReference type="Proteomes" id="UP000759537">
    <property type="component" value="Unassembled WGS sequence"/>
</dbReference>
<dbReference type="PROSITE" id="PS51387">
    <property type="entry name" value="FAD_PCMH"/>
    <property type="match status" value="1"/>
</dbReference>
<feature type="domain" description="FAD-binding PCMH-type" evidence="7">
    <location>
        <begin position="267"/>
        <end position="452"/>
    </location>
</feature>
<dbReference type="Gene3D" id="3.30.465.10">
    <property type="match status" value="1"/>
</dbReference>
<evidence type="ECO:0000313" key="8">
    <source>
        <dbReference type="EMBL" id="KAF8483892.1"/>
    </source>
</evidence>
<evidence type="ECO:0000256" key="4">
    <source>
        <dbReference type="ARBA" id="ARBA00022827"/>
    </source>
</evidence>
<reference evidence="8" key="2">
    <citation type="journal article" date="2020" name="Nat. Commun.">
        <title>Large-scale genome sequencing of mycorrhizal fungi provides insights into the early evolution of symbiotic traits.</title>
        <authorList>
            <person name="Miyauchi S."/>
            <person name="Kiss E."/>
            <person name="Kuo A."/>
            <person name="Drula E."/>
            <person name="Kohler A."/>
            <person name="Sanchez-Garcia M."/>
            <person name="Morin E."/>
            <person name="Andreopoulos B."/>
            <person name="Barry K.W."/>
            <person name="Bonito G."/>
            <person name="Buee M."/>
            <person name="Carver A."/>
            <person name="Chen C."/>
            <person name="Cichocki N."/>
            <person name="Clum A."/>
            <person name="Culley D."/>
            <person name="Crous P.W."/>
            <person name="Fauchery L."/>
            <person name="Girlanda M."/>
            <person name="Hayes R.D."/>
            <person name="Keri Z."/>
            <person name="LaButti K."/>
            <person name="Lipzen A."/>
            <person name="Lombard V."/>
            <person name="Magnuson J."/>
            <person name="Maillard F."/>
            <person name="Murat C."/>
            <person name="Nolan M."/>
            <person name="Ohm R.A."/>
            <person name="Pangilinan J."/>
            <person name="Pereira M.F."/>
            <person name="Perotto S."/>
            <person name="Peter M."/>
            <person name="Pfister S."/>
            <person name="Riley R."/>
            <person name="Sitrit Y."/>
            <person name="Stielow J.B."/>
            <person name="Szollosi G."/>
            <person name="Zifcakova L."/>
            <person name="Stursova M."/>
            <person name="Spatafora J.W."/>
            <person name="Tedersoo L."/>
            <person name="Vaario L.M."/>
            <person name="Yamada A."/>
            <person name="Yan M."/>
            <person name="Wang P."/>
            <person name="Xu J."/>
            <person name="Bruns T."/>
            <person name="Baldrian P."/>
            <person name="Vilgalys R."/>
            <person name="Dunand C."/>
            <person name="Henrissat B."/>
            <person name="Grigoriev I.V."/>
            <person name="Hibbett D."/>
            <person name="Nagy L.G."/>
            <person name="Martin F.M."/>
        </authorList>
    </citation>
    <scope>NUCLEOTIDE SEQUENCE</scope>
    <source>
        <strain evidence="8">Prilba</strain>
    </source>
</reference>
<reference evidence="8" key="1">
    <citation type="submission" date="2019-10" db="EMBL/GenBank/DDBJ databases">
        <authorList>
            <consortium name="DOE Joint Genome Institute"/>
            <person name="Kuo A."/>
            <person name="Miyauchi S."/>
            <person name="Kiss E."/>
            <person name="Drula E."/>
            <person name="Kohler A."/>
            <person name="Sanchez-Garcia M."/>
            <person name="Andreopoulos B."/>
            <person name="Barry K.W."/>
            <person name="Bonito G."/>
            <person name="Buee M."/>
            <person name="Carver A."/>
            <person name="Chen C."/>
            <person name="Cichocki N."/>
            <person name="Clum A."/>
            <person name="Culley D."/>
            <person name="Crous P.W."/>
            <person name="Fauchery L."/>
            <person name="Girlanda M."/>
            <person name="Hayes R."/>
            <person name="Keri Z."/>
            <person name="LaButti K."/>
            <person name="Lipzen A."/>
            <person name="Lombard V."/>
            <person name="Magnuson J."/>
            <person name="Maillard F."/>
            <person name="Morin E."/>
            <person name="Murat C."/>
            <person name="Nolan M."/>
            <person name="Ohm R."/>
            <person name="Pangilinan J."/>
            <person name="Pereira M."/>
            <person name="Perotto S."/>
            <person name="Peter M."/>
            <person name="Riley R."/>
            <person name="Sitrit Y."/>
            <person name="Stielow B."/>
            <person name="Szollosi G."/>
            <person name="Zifcakova L."/>
            <person name="Stursova M."/>
            <person name="Spatafora J.W."/>
            <person name="Tedersoo L."/>
            <person name="Vaario L.-M."/>
            <person name="Yamada A."/>
            <person name="Yan M."/>
            <person name="Wang P."/>
            <person name="Xu J."/>
            <person name="Bruns T."/>
            <person name="Baldrian P."/>
            <person name="Vilgalys R."/>
            <person name="Henrissat B."/>
            <person name="Grigoriev I.V."/>
            <person name="Hibbett D."/>
            <person name="Nagy L.G."/>
            <person name="Martin F.M."/>
        </authorList>
    </citation>
    <scope>NUCLEOTIDE SEQUENCE</scope>
    <source>
        <strain evidence="8">Prilba</strain>
    </source>
</reference>
<keyword evidence="9" id="KW-1185">Reference proteome</keyword>
<dbReference type="Gene3D" id="3.30.43.10">
    <property type="entry name" value="Uridine Diphospho-n-acetylenolpyruvylglucosamine Reductase, domain 2"/>
    <property type="match status" value="1"/>
</dbReference>
<dbReference type="GO" id="GO:0071949">
    <property type="term" value="F:FAD binding"/>
    <property type="evidence" value="ECO:0007669"/>
    <property type="project" value="InterPro"/>
</dbReference>
<feature type="region of interest" description="Disordered" evidence="6">
    <location>
        <begin position="116"/>
        <end position="144"/>
    </location>
</feature>
<comment type="similarity">
    <text evidence="2">Belongs to the oxygen-dependent FAD-linked oxidoreductase family.</text>
</comment>
<dbReference type="Gene3D" id="3.40.462.20">
    <property type="match status" value="1"/>
</dbReference>
<comment type="caution">
    <text evidence="8">The sequence shown here is derived from an EMBL/GenBank/DDBJ whole genome shotgun (WGS) entry which is preliminary data.</text>
</comment>
<dbReference type="PANTHER" id="PTHR42973">
    <property type="entry name" value="BINDING OXIDOREDUCTASE, PUTATIVE (AFU_ORTHOLOGUE AFUA_1G17690)-RELATED"/>
    <property type="match status" value="1"/>
</dbReference>
<dbReference type="Pfam" id="PF08031">
    <property type="entry name" value="BBE"/>
    <property type="match status" value="1"/>
</dbReference>
<feature type="compositionally biased region" description="Basic and acidic residues" evidence="6">
    <location>
        <begin position="179"/>
        <end position="193"/>
    </location>
</feature>
<sequence>MLLQAFIAYLSCSFPLPPLRFQEHTRLFNGNVLNTSKAVVLPLDAQDVSQVITFCNKHGLSPSIKAGGYGTGGWAINGDVVIDLSKIQDVDIEPPQQEGGGYTSLRDTALSINKGKARVGEPIPDLSGPAPPKRLHEGDAKQTVGAPGDLPTAWLYSAASAAVANFLQGPALQPDSFGEEPRRQAVSRPRLDVDPSTLTASSLPPVDESITSHLDNSPFSLITGSGSSVGTSVQSSIPSSATGWATLATTPESSRSLHSDSAVSAIPPASPFGWAEPFETAPSRPDPFAYIDSAEPPMMGVSPPTSLGSTMTWGSDAALLAHPLFAGDVPSHLTRPVPPHTHAYVSFGAGAKQKDVDTFTAANPLEGGIVPYHIPFSAHPVGASVMLLGGFGFLSRLHGLSIDNLVEAEAVLADGSIVIVNEKEHPDLWWGLRGAGPALCIATRYKARAYPVPVVFAGNLIYRFHRATAPSLLRHFRDCVKGAPRELYANVLLTAGPADKDSLVVIQMCYVGPKEQGFEYLQALSSWTGERCLLNEVHEKTFLNQQDSVAQVLRGRRGNQWFIRSALISSLPDEVINKTVLEFADTPVGCTWLFELSGGAIVDYEKTCVPKAQREAAFTIAALHQWEMGVDDPRCVSSAEDWLRETIKPVTCGGAFPSFLGRHEVPARVSASFGENWERLVALKKKYDPTGLFRNTFWPLDKDGREMDPSEHEPPEPEI</sequence>
<accession>A0A9P5TC78</accession>
<keyword evidence="4" id="KW-0274">FAD</keyword>
<dbReference type="EMBL" id="WHVB01000004">
    <property type="protein sequence ID" value="KAF8483892.1"/>
    <property type="molecule type" value="Genomic_DNA"/>
</dbReference>
<dbReference type="SUPFAM" id="SSF56176">
    <property type="entry name" value="FAD-binding/transporter-associated domain-like"/>
    <property type="match status" value="2"/>
</dbReference>
<evidence type="ECO:0000256" key="3">
    <source>
        <dbReference type="ARBA" id="ARBA00022630"/>
    </source>
</evidence>
<dbReference type="InterPro" id="IPR036318">
    <property type="entry name" value="FAD-bd_PCMH-like_sf"/>
</dbReference>
<evidence type="ECO:0000256" key="1">
    <source>
        <dbReference type="ARBA" id="ARBA00001974"/>
    </source>
</evidence>
<evidence type="ECO:0000259" key="7">
    <source>
        <dbReference type="PROSITE" id="PS51387"/>
    </source>
</evidence>
<evidence type="ECO:0000256" key="6">
    <source>
        <dbReference type="SAM" id="MobiDB-lite"/>
    </source>
</evidence>
<comment type="cofactor">
    <cofactor evidence="1">
        <name>FAD</name>
        <dbReference type="ChEBI" id="CHEBI:57692"/>
    </cofactor>
</comment>
<evidence type="ECO:0000256" key="5">
    <source>
        <dbReference type="ARBA" id="ARBA00023002"/>
    </source>
</evidence>
<dbReference type="PANTHER" id="PTHR42973:SF39">
    <property type="entry name" value="FAD-BINDING PCMH-TYPE DOMAIN-CONTAINING PROTEIN"/>
    <property type="match status" value="1"/>
</dbReference>
<proteinExistence type="inferred from homology"/>
<keyword evidence="3" id="KW-0285">Flavoprotein</keyword>
<dbReference type="InterPro" id="IPR006094">
    <property type="entry name" value="Oxid_FAD_bind_N"/>
</dbReference>
<dbReference type="InterPro" id="IPR016166">
    <property type="entry name" value="FAD-bd_PCMH"/>
</dbReference>
<name>A0A9P5TC78_9AGAM</name>
<keyword evidence="5" id="KW-0560">Oxidoreductase</keyword>
<dbReference type="OrthoDB" id="9996127at2759"/>
<dbReference type="InterPro" id="IPR016169">
    <property type="entry name" value="FAD-bd_PCMH_sub2"/>
</dbReference>
<organism evidence="8 9">
    <name type="scientific">Russula ochroleuca</name>
    <dbReference type="NCBI Taxonomy" id="152965"/>
    <lineage>
        <taxon>Eukaryota</taxon>
        <taxon>Fungi</taxon>
        <taxon>Dikarya</taxon>
        <taxon>Basidiomycota</taxon>
        <taxon>Agaricomycotina</taxon>
        <taxon>Agaricomycetes</taxon>
        <taxon>Russulales</taxon>
        <taxon>Russulaceae</taxon>
        <taxon>Russula</taxon>
    </lineage>
</organism>
<dbReference type="Pfam" id="PF01565">
    <property type="entry name" value="FAD_binding_4"/>
    <property type="match status" value="1"/>
</dbReference>
<evidence type="ECO:0000313" key="9">
    <source>
        <dbReference type="Proteomes" id="UP000759537"/>
    </source>
</evidence>